<protein>
    <submittedName>
        <fullName evidence="1">Uncharacterized protein</fullName>
    </submittedName>
</protein>
<sequence>MLKKAFLFIAGDDLDNFIKHFLTQTEFGKAVFLPTIQNQKSNEFIENLKDLMKSSLQKHLPALQSLFTSSLSGLIILPLWKPGPRSRNQTLTLDPPQAAGPVDRRTARLHLSGIKLPQADTKNVGPCSETSQTKEIIAPNGRLITAPNRGTEFGHY</sequence>
<accession>A0ACC2UDJ7</accession>
<evidence type="ECO:0000313" key="1">
    <source>
        <dbReference type="EMBL" id="KAJ9085134.1"/>
    </source>
</evidence>
<comment type="caution">
    <text evidence="1">The sequence shown here is derived from an EMBL/GenBank/DDBJ whole genome shotgun (WGS) entry which is preliminary data.</text>
</comment>
<name>A0ACC2UDJ7_9FUNG</name>
<keyword evidence="2" id="KW-1185">Reference proteome</keyword>
<organism evidence="1 2">
    <name type="scientific">Entomophthora muscae</name>
    <dbReference type="NCBI Taxonomy" id="34485"/>
    <lineage>
        <taxon>Eukaryota</taxon>
        <taxon>Fungi</taxon>
        <taxon>Fungi incertae sedis</taxon>
        <taxon>Zoopagomycota</taxon>
        <taxon>Entomophthoromycotina</taxon>
        <taxon>Entomophthoromycetes</taxon>
        <taxon>Entomophthorales</taxon>
        <taxon>Entomophthoraceae</taxon>
        <taxon>Entomophthora</taxon>
    </lineage>
</organism>
<dbReference type="EMBL" id="QTSX02000780">
    <property type="protein sequence ID" value="KAJ9085134.1"/>
    <property type="molecule type" value="Genomic_DNA"/>
</dbReference>
<evidence type="ECO:0000313" key="2">
    <source>
        <dbReference type="Proteomes" id="UP001165960"/>
    </source>
</evidence>
<dbReference type="Proteomes" id="UP001165960">
    <property type="component" value="Unassembled WGS sequence"/>
</dbReference>
<reference evidence="1" key="1">
    <citation type="submission" date="2022-04" db="EMBL/GenBank/DDBJ databases">
        <title>Genome of the entomopathogenic fungus Entomophthora muscae.</title>
        <authorList>
            <person name="Elya C."/>
            <person name="Lovett B.R."/>
            <person name="Lee E."/>
            <person name="Macias A.M."/>
            <person name="Hajek A.E."/>
            <person name="De Bivort B.L."/>
            <person name="Kasson M.T."/>
            <person name="De Fine Licht H.H."/>
            <person name="Stajich J.E."/>
        </authorList>
    </citation>
    <scope>NUCLEOTIDE SEQUENCE</scope>
    <source>
        <strain evidence="1">Berkeley</strain>
    </source>
</reference>
<gene>
    <name evidence="1" type="ORF">DSO57_1016964</name>
</gene>
<proteinExistence type="predicted"/>